<comment type="caution">
    <text evidence="1">The sequence shown here is derived from an EMBL/GenBank/DDBJ whole genome shotgun (WGS) entry which is preliminary data.</text>
</comment>
<gene>
    <name evidence="1" type="ORF">AUR04nite_16140</name>
</gene>
<protein>
    <submittedName>
        <fullName evidence="1">Uncharacterized protein</fullName>
    </submittedName>
</protein>
<evidence type="ECO:0000313" key="2">
    <source>
        <dbReference type="Proteomes" id="UP000316612"/>
    </source>
</evidence>
<dbReference type="AlphaFoldDB" id="A0A4Y4DL88"/>
<organism evidence="1 2">
    <name type="scientific">Glutamicibacter uratoxydans</name>
    <name type="common">Arthrobacter uratoxydans</name>
    <dbReference type="NCBI Taxonomy" id="43667"/>
    <lineage>
        <taxon>Bacteria</taxon>
        <taxon>Bacillati</taxon>
        <taxon>Actinomycetota</taxon>
        <taxon>Actinomycetes</taxon>
        <taxon>Micrococcales</taxon>
        <taxon>Micrococcaceae</taxon>
        <taxon>Glutamicibacter</taxon>
    </lineage>
</organism>
<dbReference type="Proteomes" id="UP000316612">
    <property type="component" value="Unassembled WGS sequence"/>
</dbReference>
<keyword evidence="2" id="KW-1185">Reference proteome</keyword>
<name>A0A4Y4DL88_GLUUR</name>
<dbReference type="RefSeq" id="WP_141363776.1">
    <property type="nucleotide sequence ID" value="NZ_BAAAJL010000003.1"/>
</dbReference>
<dbReference type="EMBL" id="BJNY01000008">
    <property type="protein sequence ID" value="GED06082.1"/>
    <property type="molecule type" value="Genomic_DNA"/>
</dbReference>
<sequence length="76" mass="8182">MGNAPSGFDYIVRKDGSVQISHHGRAAAVLRGQRAEDFLADLGFGGGQELMARLTGNYKRGNERAARSHPRNSGRA</sequence>
<evidence type="ECO:0000313" key="1">
    <source>
        <dbReference type="EMBL" id="GED06082.1"/>
    </source>
</evidence>
<accession>A0A4Y4DL88</accession>
<dbReference type="OrthoDB" id="7869604at2"/>
<reference evidence="1 2" key="1">
    <citation type="submission" date="2019-06" db="EMBL/GenBank/DDBJ databases">
        <title>Whole genome shotgun sequence of Glutamicibacter uratoxydans NBRC 15515.</title>
        <authorList>
            <person name="Hosoyama A."/>
            <person name="Uohara A."/>
            <person name="Ohji S."/>
            <person name="Ichikawa N."/>
        </authorList>
    </citation>
    <scope>NUCLEOTIDE SEQUENCE [LARGE SCALE GENOMIC DNA]</scope>
    <source>
        <strain evidence="1 2">NBRC 15515</strain>
    </source>
</reference>
<proteinExistence type="predicted"/>